<dbReference type="GeneID" id="27695360"/>
<dbReference type="OrthoDB" id="4136839at2759"/>
<reference evidence="2" key="1">
    <citation type="submission" date="2015-01" db="EMBL/GenBank/DDBJ databases">
        <title>The Genome Sequence of Cladophialophora bantiana CBS 173.52.</title>
        <authorList>
            <consortium name="The Broad Institute Genomics Platform"/>
            <person name="Cuomo C."/>
            <person name="de Hoog S."/>
            <person name="Gorbushina A."/>
            <person name="Stielow B."/>
            <person name="Teixiera M."/>
            <person name="Abouelleil A."/>
            <person name="Chapman S.B."/>
            <person name="Priest M."/>
            <person name="Young S.K."/>
            <person name="Wortman J."/>
            <person name="Nusbaum C."/>
            <person name="Birren B."/>
        </authorList>
    </citation>
    <scope>NUCLEOTIDE SEQUENCE [LARGE SCALE GENOMIC DNA]</scope>
    <source>
        <strain evidence="2">CBS 173.52</strain>
    </source>
</reference>
<gene>
    <name evidence="2" type="ORF">Z519_02432</name>
</gene>
<evidence type="ECO:0000256" key="1">
    <source>
        <dbReference type="SAM" id="MobiDB-lite"/>
    </source>
</evidence>
<dbReference type="EMBL" id="KN846982">
    <property type="protein sequence ID" value="KIW97040.1"/>
    <property type="molecule type" value="Genomic_DNA"/>
</dbReference>
<dbReference type="AlphaFoldDB" id="A0A0D2I1L0"/>
<feature type="compositionally biased region" description="Polar residues" evidence="1">
    <location>
        <begin position="228"/>
        <end position="237"/>
    </location>
</feature>
<dbReference type="RefSeq" id="XP_016623709.1">
    <property type="nucleotide sequence ID" value="XM_016760188.1"/>
</dbReference>
<accession>A0A0D2I1L0</accession>
<feature type="region of interest" description="Disordered" evidence="1">
    <location>
        <begin position="205"/>
        <end position="293"/>
    </location>
</feature>
<protein>
    <submittedName>
        <fullName evidence="2">Uncharacterized protein</fullName>
    </submittedName>
</protein>
<keyword evidence="3" id="KW-1185">Reference proteome</keyword>
<sequence length="481" mass="53409">MKIARTLVHPIQSLTAIPFRGVKLSQVNNPPTVGSFLRLDHLVPLDNNHSKFLSDLAEPRLALEKDFGAIQKAEAQRPFHAGGDQPQLALDDIDDNDIIMTDDEELGDIELTDALQLPRLVYWQGGCPPPELFFPFIPPQARANILQQENNLDDDVSTTACSQVIPQSSTTPSAAIPEPVTKDEVVDYFENLDYNIANGTLPPNIAAEAGDSAPAPPATVRDEKSAVDPTQSGNDVVSQEDEPEPEPEPLRRSVDPASFTSSKLPQKADSANKVSPLYNAEPAASTKPKSAEPRLKKKVVSLKYVPERYHRFLEEAMDFSTQQEKPLLPNGEFDTLASCRLGQKRNKEERKRFSETRKNHPNVWEAIIGTMLQEGVGIDNMLLCHEGQDEDGNTIDLRPQVLDNQNWCADNWRFDNLSWYTLQDALLPPDCSREIHKAPKGDERLFHETIGYLKSHPEICVHLPHPRLGVAQGGGEPSDLP</sequence>
<feature type="compositionally biased region" description="Acidic residues" evidence="1">
    <location>
        <begin position="238"/>
        <end position="247"/>
    </location>
</feature>
<dbReference type="HOGENOM" id="CLU_460787_0_0_1"/>
<evidence type="ECO:0000313" key="2">
    <source>
        <dbReference type="EMBL" id="KIW97040.1"/>
    </source>
</evidence>
<dbReference type="Proteomes" id="UP000053789">
    <property type="component" value="Unassembled WGS sequence"/>
</dbReference>
<name>A0A0D2I1L0_CLAB1</name>
<proteinExistence type="predicted"/>
<organism evidence="2 3">
    <name type="scientific">Cladophialophora bantiana (strain ATCC 10958 / CBS 173.52 / CDC B-1940 / NIH 8579)</name>
    <name type="common">Xylohypha bantiana</name>
    <dbReference type="NCBI Taxonomy" id="1442370"/>
    <lineage>
        <taxon>Eukaryota</taxon>
        <taxon>Fungi</taxon>
        <taxon>Dikarya</taxon>
        <taxon>Ascomycota</taxon>
        <taxon>Pezizomycotina</taxon>
        <taxon>Eurotiomycetes</taxon>
        <taxon>Chaetothyriomycetidae</taxon>
        <taxon>Chaetothyriales</taxon>
        <taxon>Herpotrichiellaceae</taxon>
        <taxon>Cladophialophora</taxon>
    </lineage>
</organism>
<evidence type="ECO:0000313" key="3">
    <source>
        <dbReference type="Proteomes" id="UP000053789"/>
    </source>
</evidence>